<reference evidence="2 3" key="1">
    <citation type="submission" date="2023-07" db="EMBL/GenBank/DDBJ databases">
        <title>Genomic Encyclopedia of Type Strains, Phase IV (KMG-IV): sequencing the most valuable type-strain genomes for metagenomic binning, comparative biology and taxonomic classification.</title>
        <authorList>
            <person name="Goeker M."/>
        </authorList>
    </citation>
    <scope>NUCLEOTIDE SEQUENCE [LARGE SCALE GENOMIC DNA]</scope>
    <source>
        <strain evidence="2 3">DSM 2457</strain>
    </source>
</reference>
<accession>A0ABU0BIH5</accession>
<keyword evidence="1" id="KW-1133">Transmembrane helix</keyword>
<name>A0ABU0BIH5_9HYPH</name>
<keyword evidence="1" id="KW-0812">Transmembrane</keyword>
<keyword evidence="3" id="KW-1185">Reference proteome</keyword>
<comment type="caution">
    <text evidence="2">The sequence shown here is derived from an EMBL/GenBank/DDBJ whole genome shotgun (WGS) entry which is preliminary data.</text>
</comment>
<proteinExistence type="predicted"/>
<dbReference type="EMBL" id="JAUSUI010000012">
    <property type="protein sequence ID" value="MDQ0305215.1"/>
    <property type="molecule type" value="Genomic_DNA"/>
</dbReference>
<dbReference type="Proteomes" id="UP001224682">
    <property type="component" value="Unassembled WGS sequence"/>
</dbReference>
<feature type="transmembrane region" description="Helical" evidence="1">
    <location>
        <begin position="6"/>
        <end position="28"/>
    </location>
</feature>
<sequence length="222" mass="25135">MDEWLALTISAVGAASTAVGVLAALWQYRRNSLESRRRDRRDKAVVAANEMEVFGQDPSVKNALAMLDWDPPVLQLALADGTSRAVRVDSDLFIAALRSSQAPAPGGWPWLPDDDRRRLAEIARRGPGFTLEETAIRSIFDRFLDRLERIETLIERDVISAEDFETHFAYWLDLMGEIPSASLSHFAALKRAALWGYIDHYRFSNTRKLFARYKRATLRPVG</sequence>
<evidence type="ECO:0000256" key="1">
    <source>
        <dbReference type="SAM" id="Phobius"/>
    </source>
</evidence>
<dbReference type="RefSeq" id="WP_307023058.1">
    <property type="nucleotide sequence ID" value="NZ_JAUSUI010000012.1"/>
</dbReference>
<keyword evidence="1" id="KW-0472">Membrane</keyword>
<evidence type="ECO:0000313" key="2">
    <source>
        <dbReference type="EMBL" id="MDQ0305215.1"/>
    </source>
</evidence>
<organism evidence="2 3">
    <name type="scientific">Ancylobacter polymorphus</name>
    <dbReference type="NCBI Taxonomy" id="223390"/>
    <lineage>
        <taxon>Bacteria</taxon>
        <taxon>Pseudomonadati</taxon>
        <taxon>Pseudomonadota</taxon>
        <taxon>Alphaproteobacteria</taxon>
        <taxon>Hyphomicrobiales</taxon>
        <taxon>Xanthobacteraceae</taxon>
        <taxon>Ancylobacter</taxon>
    </lineage>
</organism>
<gene>
    <name evidence="2" type="ORF">J2S75_004266</name>
</gene>
<evidence type="ECO:0000313" key="3">
    <source>
        <dbReference type="Proteomes" id="UP001224682"/>
    </source>
</evidence>
<protein>
    <submittedName>
        <fullName evidence="2">Uncharacterized protein</fullName>
    </submittedName>
</protein>